<dbReference type="PANTHER" id="PTHR42038">
    <property type="match status" value="1"/>
</dbReference>
<organism evidence="8 9">
    <name type="scientific">Penicillium vulpinum</name>
    <dbReference type="NCBI Taxonomy" id="29845"/>
    <lineage>
        <taxon>Eukaryota</taxon>
        <taxon>Fungi</taxon>
        <taxon>Dikarya</taxon>
        <taxon>Ascomycota</taxon>
        <taxon>Pezizomycotina</taxon>
        <taxon>Eurotiomycetes</taxon>
        <taxon>Eurotiomycetidae</taxon>
        <taxon>Eurotiales</taxon>
        <taxon>Aspergillaceae</taxon>
        <taxon>Penicillium</taxon>
    </lineage>
</organism>
<dbReference type="GO" id="GO:0016829">
    <property type="term" value="F:lyase activity"/>
    <property type="evidence" value="ECO:0007669"/>
    <property type="project" value="UniProtKB-KW"/>
</dbReference>
<feature type="transmembrane region" description="Helical" evidence="7">
    <location>
        <begin position="141"/>
        <end position="162"/>
    </location>
</feature>
<keyword evidence="3 7" id="KW-0812">Transmembrane</keyword>
<evidence type="ECO:0000256" key="6">
    <source>
        <dbReference type="ARBA" id="ARBA00023239"/>
    </source>
</evidence>
<proteinExistence type="inferred from homology"/>
<protein>
    <submittedName>
        <fullName evidence="8">Uncharacterized protein</fullName>
    </submittedName>
</protein>
<evidence type="ECO:0000256" key="7">
    <source>
        <dbReference type="SAM" id="Phobius"/>
    </source>
</evidence>
<name>A0A1V6RXH3_9EURO</name>
<evidence type="ECO:0000256" key="5">
    <source>
        <dbReference type="ARBA" id="ARBA00023136"/>
    </source>
</evidence>
<feature type="transmembrane region" description="Helical" evidence="7">
    <location>
        <begin position="209"/>
        <end position="228"/>
    </location>
</feature>
<dbReference type="EMBL" id="MDYP01000018">
    <property type="protein sequence ID" value="OQE06457.1"/>
    <property type="molecule type" value="Genomic_DNA"/>
</dbReference>
<feature type="transmembrane region" description="Helical" evidence="7">
    <location>
        <begin position="112"/>
        <end position="129"/>
    </location>
</feature>
<accession>A0A1V6RXH3</accession>
<dbReference type="AlphaFoldDB" id="A0A1V6RXH3"/>
<evidence type="ECO:0000256" key="2">
    <source>
        <dbReference type="ARBA" id="ARBA00006757"/>
    </source>
</evidence>
<gene>
    <name evidence="8" type="ORF">PENVUL_c018G07356</name>
</gene>
<keyword evidence="6" id="KW-0456">Lyase</keyword>
<reference evidence="9" key="1">
    <citation type="journal article" date="2017" name="Nat. Microbiol.">
        <title>Global analysis of biosynthetic gene clusters reveals vast potential of secondary metabolite production in Penicillium species.</title>
        <authorList>
            <person name="Nielsen J.C."/>
            <person name="Grijseels S."/>
            <person name="Prigent S."/>
            <person name="Ji B."/>
            <person name="Dainat J."/>
            <person name="Nielsen K.F."/>
            <person name="Frisvad J.C."/>
            <person name="Workman M."/>
            <person name="Nielsen J."/>
        </authorList>
    </citation>
    <scope>NUCLEOTIDE SEQUENCE [LARGE SCALE GENOMIC DNA]</scope>
    <source>
        <strain evidence="9">IBT 29486</strain>
    </source>
</reference>
<dbReference type="Proteomes" id="UP000191518">
    <property type="component" value="Unassembled WGS sequence"/>
</dbReference>
<comment type="subcellular location">
    <subcellularLocation>
        <location evidence="1">Membrane</location>
        <topology evidence="1">Multi-pass membrane protein</topology>
    </subcellularLocation>
</comment>
<evidence type="ECO:0000313" key="8">
    <source>
        <dbReference type="EMBL" id="OQE06457.1"/>
    </source>
</evidence>
<dbReference type="Pfam" id="PF25129">
    <property type="entry name" value="Pyr4-TMTC"/>
    <property type="match status" value="1"/>
</dbReference>
<feature type="transmembrane region" description="Helical" evidence="7">
    <location>
        <begin position="49"/>
        <end position="69"/>
    </location>
</feature>
<sequence>MEESSLLSAVLEHKNALASVAEFLRILAGICWTLNYFSMLRTSRKDKIPSTGIFPLCNDIGWEFVYAFVYPTASAHWQGGVRVWFVVHCIVITYIIKYAYNDWYHFPLVQRNLYLVYGAVTIGFAFGQYSFAREVGPDLGFFYGGVLCQTLASLGPISQILSRNSTRGASLLTWLFRAIATFGGFIKLTIYYLTGTGAGPWFESPMCKFYIGLTLFLDFTYPICYYVIRRQELANAKMDAQMEKKNKAKLGKGV</sequence>
<evidence type="ECO:0000313" key="9">
    <source>
        <dbReference type="Proteomes" id="UP000191518"/>
    </source>
</evidence>
<feature type="transmembrane region" description="Helical" evidence="7">
    <location>
        <begin position="16"/>
        <end position="37"/>
    </location>
</feature>
<dbReference type="InterPro" id="IPR039020">
    <property type="entry name" value="PaxB-like"/>
</dbReference>
<dbReference type="PANTHER" id="PTHR42038:SF2">
    <property type="entry name" value="TERPENE CYCLASE AUSL"/>
    <property type="match status" value="1"/>
</dbReference>
<comment type="similarity">
    <text evidence="2">Belongs to the paxB family.</text>
</comment>
<dbReference type="OrthoDB" id="5294024at2759"/>
<evidence type="ECO:0000256" key="4">
    <source>
        <dbReference type="ARBA" id="ARBA00022989"/>
    </source>
</evidence>
<evidence type="ECO:0000256" key="1">
    <source>
        <dbReference type="ARBA" id="ARBA00004141"/>
    </source>
</evidence>
<keyword evidence="5 7" id="KW-0472">Membrane</keyword>
<keyword evidence="4 7" id="KW-1133">Transmembrane helix</keyword>
<evidence type="ECO:0000256" key="3">
    <source>
        <dbReference type="ARBA" id="ARBA00022692"/>
    </source>
</evidence>
<feature type="transmembrane region" description="Helical" evidence="7">
    <location>
        <begin position="174"/>
        <end position="194"/>
    </location>
</feature>
<comment type="caution">
    <text evidence="8">The sequence shown here is derived from an EMBL/GenBank/DDBJ whole genome shotgun (WGS) entry which is preliminary data.</text>
</comment>
<dbReference type="STRING" id="29845.A0A1V6RXH3"/>
<feature type="transmembrane region" description="Helical" evidence="7">
    <location>
        <begin position="81"/>
        <end position="100"/>
    </location>
</feature>
<dbReference type="GO" id="GO:0016020">
    <property type="term" value="C:membrane"/>
    <property type="evidence" value="ECO:0007669"/>
    <property type="project" value="UniProtKB-SubCell"/>
</dbReference>
<keyword evidence="9" id="KW-1185">Reference proteome</keyword>